<dbReference type="EMBL" id="GG662767">
    <property type="protein sequence ID" value="EWS75364.1"/>
    <property type="molecule type" value="Genomic_DNA"/>
</dbReference>
<accession>W7XKY8</accession>
<dbReference type="InParanoid" id="W7XKY8"/>
<evidence type="ECO:0000313" key="2">
    <source>
        <dbReference type="Proteomes" id="UP000009168"/>
    </source>
</evidence>
<proteinExistence type="predicted"/>
<sequence>MQNRQISKTLFLAMIFYEARIISELDILWVINAVKLGKEDHPIVIKTLKPNNGKLLLKFDDKTDKWVLEGEDNFGEFKIIEYIEQKIEFQKEIQKGEVRQEKYKLILDEIESNKSEDECLENTETKDQGIKQILSLSYFEEKK</sequence>
<dbReference type="Proteomes" id="UP000009168">
    <property type="component" value="Unassembled WGS sequence"/>
</dbReference>
<name>W7XKY8_TETTS</name>
<reference evidence="2" key="1">
    <citation type="journal article" date="2006" name="PLoS Biol.">
        <title>Macronuclear genome sequence of the ciliate Tetrahymena thermophila, a model eukaryote.</title>
        <authorList>
            <person name="Eisen J.A."/>
            <person name="Coyne R.S."/>
            <person name="Wu M."/>
            <person name="Wu D."/>
            <person name="Thiagarajan M."/>
            <person name="Wortman J.R."/>
            <person name="Badger J.H."/>
            <person name="Ren Q."/>
            <person name="Amedeo P."/>
            <person name="Jones K.M."/>
            <person name="Tallon L.J."/>
            <person name="Delcher A.L."/>
            <person name="Salzberg S.L."/>
            <person name="Silva J.C."/>
            <person name="Haas B.J."/>
            <person name="Majoros W.H."/>
            <person name="Farzad M."/>
            <person name="Carlton J.M."/>
            <person name="Smith R.K. Jr."/>
            <person name="Garg J."/>
            <person name="Pearlman R.E."/>
            <person name="Karrer K.M."/>
            <person name="Sun L."/>
            <person name="Manning G."/>
            <person name="Elde N.C."/>
            <person name="Turkewitz A.P."/>
            <person name="Asai D.J."/>
            <person name="Wilkes D.E."/>
            <person name="Wang Y."/>
            <person name="Cai H."/>
            <person name="Collins K."/>
            <person name="Stewart B.A."/>
            <person name="Lee S.R."/>
            <person name="Wilamowska K."/>
            <person name="Weinberg Z."/>
            <person name="Ruzzo W.L."/>
            <person name="Wloga D."/>
            <person name="Gaertig J."/>
            <person name="Frankel J."/>
            <person name="Tsao C.-C."/>
            <person name="Gorovsky M.A."/>
            <person name="Keeling P.J."/>
            <person name="Waller R.F."/>
            <person name="Patron N.J."/>
            <person name="Cherry J.M."/>
            <person name="Stover N.A."/>
            <person name="Krieger C.J."/>
            <person name="del Toro C."/>
            <person name="Ryder H.F."/>
            <person name="Williamson S.C."/>
            <person name="Barbeau R.A."/>
            <person name="Hamilton E.P."/>
            <person name="Orias E."/>
        </authorList>
    </citation>
    <scope>NUCLEOTIDE SEQUENCE [LARGE SCALE GENOMIC DNA]</scope>
    <source>
        <strain evidence="2">SB210</strain>
    </source>
</reference>
<dbReference type="KEGG" id="tet:TTHERM_000095382"/>
<keyword evidence="2" id="KW-1185">Reference proteome</keyword>
<dbReference type="AlphaFoldDB" id="W7XKY8"/>
<evidence type="ECO:0000313" key="1">
    <source>
        <dbReference type="EMBL" id="EWS75364.1"/>
    </source>
</evidence>
<gene>
    <name evidence="1" type="ORF">TTHERM_000095382</name>
</gene>
<organism evidence="1 2">
    <name type="scientific">Tetrahymena thermophila (strain SB210)</name>
    <dbReference type="NCBI Taxonomy" id="312017"/>
    <lineage>
        <taxon>Eukaryota</taxon>
        <taxon>Sar</taxon>
        <taxon>Alveolata</taxon>
        <taxon>Ciliophora</taxon>
        <taxon>Intramacronucleata</taxon>
        <taxon>Oligohymenophorea</taxon>
        <taxon>Hymenostomatida</taxon>
        <taxon>Tetrahymenina</taxon>
        <taxon>Tetrahymenidae</taxon>
        <taxon>Tetrahymena</taxon>
    </lineage>
</organism>
<dbReference type="GeneID" id="24437254"/>
<protein>
    <submittedName>
        <fullName evidence="1">Uncharacterized protein</fullName>
    </submittedName>
</protein>
<dbReference type="RefSeq" id="XP_012652038.1">
    <property type="nucleotide sequence ID" value="XM_012796584.1"/>
</dbReference>